<sequence length="120" mass="13066">YLKQAISKYTAFDSTPSPPPIPSHSRPGKAGSKVAHRLPIKPAVPATPVAIPLSNPALVLKDKNKTEESSQTQQVSWATVARNGQKKFRLSIPTNSEVPQVSNTREQYHEKDIQGQATPT</sequence>
<evidence type="ECO:0000313" key="3">
    <source>
        <dbReference type="Proteomes" id="UP000285326"/>
    </source>
</evidence>
<protein>
    <submittedName>
        <fullName evidence="2">Putative eka-like protein</fullName>
    </submittedName>
</protein>
<feature type="region of interest" description="Disordered" evidence="1">
    <location>
        <begin position="1"/>
        <end position="34"/>
    </location>
</feature>
<feature type="non-terminal residue" evidence="2">
    <location>
        <position position="1"/>
    </location>
</feature>
<evidence type="ECO:0000256" key="1">
    <source>
        <dbReference type="SAM" id="MobiDB-lite"/>
    </source>
</evidence>
<dbReference type="EMBL" id="MCBS01012721">
    <property type="protein sequence ID" value="RKF84273.1"/>
    <property type="molecule type" value="Genomic_DNA"/>
</dbReference>
<evidence type="ECO:0000313" key="2">
    <source>
        <dbReference type="EMBL" id="RKF84273.1"/>
    </source>
</evidence>
<feature type="compositionally biased region" description="Polar residues" evidence="1">
    <location>
        <begin position="95"/>
        <end position="105"/>
    </location>
</feature>
<proteinExistence type="predicted"/>
<dbReference type="AlphaFoldDB" id="A0A420JBT7"/>
<organism evidence="2 3">
    <name type="scientific">Golovinomyces cichoracearum</name>
    <dbReference type="NCBI Taxonomy" id="62708"/>
    <lineage>
        <taxon>Eukaryota</taxon>
        <taxon>Fungi</taxon>
        <taxon>Dikarya</taxon>
        <taxon>Ascomycota</taxon>
        <taxon>Pezizomycotina</taxon>
        <taxon>Leotiomycetes</taxon>
        <taxon>Erysiphales</taxon>
        <taxon>Erysiphaceae</taxon>
        <taxon>Golovinomyces</taxon>
    </lineage>
</organism>
<accession>A0A420JBT7</accession>
<gene>
    <name evidence="2" type="ORF">GcM1_127007</name>
</gene>
<name>A0A420JBT7_9PEZI</name>
<reference evidence="2 3" key="1">
    <citation type="journal article" date="2018" name="BMC Genomics">
        <title>Comparative genome analyses reveal sequence features reflecting distinct modes of host-adaptation between dicot and monocot powdery mildew.</title>
        <authorList>
            <person name="Wu Y."/>
            <person name="Ma X."/>
            <person name="Pan Z."/>
            <person name="Kale S.D."/>
            <person name="Song Y."/>
            <person name="King H."/>
            <person name="Zhang Q."/>
            <person name="Presley C."/>
            <person name="Deng X."/>
            <person name="Wei C.I."/>
            <person name="Xiao S."/>
        </authorList>
    </citation>
    <scope>NUCLEOTIDE SEQUENCE [LARGE SCALE GENOMIC DNA]</scope>
    <source>
        <strain evidence="2">UMSG1</strain>
    </source>
</reference>
<feature type="region of interest" description="Disordered" evidence="1">
    <location>
        <begin position="95"/>
        <end position="120"/>
    </location>
</feature>
<comment type="caution">
    <text evidence="2">The sequence shown here is derived from an EMBL/GenBank/DDBJ whole genome shotgun (WGS) entry which is preliminary data.</text>
</comment>
<dbReference type="Proteomes" id="UP000285326">
    <property type="component" value="Unassembled WGS sequence"/>
</dbReference>